<feature type="transmembrane region" description="Helical" evidence="1">
    <location>
        <begin position="33"/>
        <end position="56"/>
    </location>
</feature>
<feature type="transmembrane region" description="Helical" evidence="1">
    <location>
        <begin position="63"/>
        <end position="84"/>
    </location>
</feature>
<reference evidence="2" key="2">
    <citation type="journal article" date="2021" name="PeerJ">
        <title>Extensive microbial diversity within the chicken gut microbiome revealed by metagenomics and culture.</title>
        <authorList>
            <person name="Gilroy R."/>
            <person name="Ravi A."/>
            <person name="Getino M."/>
            <person name="Pursley I."/>
            <person name="Horton D.L."/>
            <person name="Alikhan N.F."/>
            <person name="Baker D."/>
            <person name="Gharbi K."/>
            <person name="Hall N."/>
            <person name="Watson M."/>
            <person name="Adriaenssens E.M."/>
            <person name="Foster-Nyarko E."/>
            <person name="Jarju S."/>
            <person name="Secka A."/>
            <person name="Antonio M."/>
            <person name="Oren A."/>
            <person name="Chaudhuri R.R."/>
            <person name="La Ragione R."/>
            <person name="Hildebrand F."/>
            <person name="Pallen M.J."/>
        </authorList>
    </citation>
    <scope>NUCLEOTIDE SEQUENCE</scope>
    <source>
        <strain evidence="2">ChiBcec16-1751</strain>
    </source>
</reference>
<organism evidence="2 3">
    <name type="scientific">Candidatus Avoscillospira avistercoris</name>
    <dbReference type="NCBI Taxonomy" id="2840707"/>
    <lineage>
        <taxon>Bacteria</taxon>
        <taxon>Bacillati</taxon>
        <taxon>Bacillota</taxon>
        <taxon>Clostridia</taxon>
        <taxon>Eubacteriales</taxon>
        <taxon>Oscillospiraceae</taxon>
        <taxon>Oscillospiraceae incertae sedis</taxon>
        <taxon>Candidatus Avoscillospira</taxon>
    </lineage>
</organism>
<proteinExistence type="predicted"/>
<dbReference type="Pfam" id="PF07456">
    <property type="entry name" value="Hpre_diP_synt_I"/>
    <property type="match status" value="1"/>
</dbReference>
<keyword evidence="1" id="KW-0812">Transmembrane</keyword>
<dbReference type="Proteomes" id="UP000886741">
    <property type="component" value="Unassembled WGS sequence"/>
</dbReference>
<name>A0A9D1JU37_9FIRM</name>
<protein>
    <submittedName>
        <fullName evidence="2">Gx transporter family protein</fullName>
    </submittedName>
</protein>
<gene>
    <name evidence="2" type="ORF">IAA83_08340</name>
</gene>
<comment type="caution">
    <text evidence="2">The sequence shown here is derived from an EMBL/GenBank/DDBJ whole genome shotgun (WGS) entry which is preliminary data.</text>
</comment>
<accession>A0A9D1JU37</accession>
<dbReference type="InterPro" id="IPR010898">
    <property type="entry name" value="Hpre_diP_synth_I"/>
</dbReference>
<dbReference type="EMBL" id="DVJJ01000126">
    <property type="protein sequence ID" value="HIS65363.1"/>
    <property type="molecule type" value="Genomic_DNA"/>
</dbReference>
<sequence length="89" mass="9575">MEHTKRLTMGAILTALALALSYMERFFPLQLLVPLPGVKLGLANLVTVFALYFLTVREAGMILILRCALGSLFSTGVTAFLFSIGGGLL</sequence>
<evidence type="ECO:0000313" key="2">
    <source>
        <dbReference type="EMBL" id="HIS65363.1"/>
    </source>
</evidence>
<dbReference type="Gene3D" id="1.10.1760.20">
    <property type="match status" value="1"/>
</dbReference>
<dbReference type="AlphaFoldDB" id="A0A9D1JU37"/>
<keyword evidence="1" id="KW-0472">Membrane</keyword>
<feature type="non-terminal residue" evidence="2">
    <location>
        <position position="89"/>
    </location>
</feature>
<keyword evidence="1" id="KW-1133">Transmembrane helix</keyword>
<evidence type="ECO:0000313" key="3">
    <source>
        <dbReference type="Proteomes" id="UP000886741"/>
    </source>
</evidence>
<evidence type="ECO:0000256" key="1">
    <source>
        <dbReference type="SAM" id="Phobius"/>
    </source>
</evidence>
<reference evidence="2" key="1">
    <citation type="submission" date="2020-10" db="EMBL/GenBank/DDBJ databases">
        <authorList>
            <person name="Gilroy R."/>
        </authorList>
    </citation>
    <scope>NUCLEOTIDE SEQUENCE</scope>
    <source>
        <strain evidence="2">ChiBcec16-1751</strain>
    </source>
</reference>